<gene>
    <name evidence="3" type="ORF">MAUB_07660</name>
</gene>
<feature type="chain" id="PRO_5046333617" description="Glycoside hydrolase" evidence="2">
    <location>
        <begin position="18"/>
        <end position="195"/>
    </location>
</feature>
<feature type="compositionally biased region" description="Low complexity" evidence="1">
    <location>
        <begin position="156"/>
        <end position="173"/>
    </location>
</feature>
<reference evidence="3 4" key="1">
    <citation type="journal article" date="2019" name="Emerg. Microbes Infect.">
        <title>Comprehensive subspecies identification of 175 nontuberculous mycobacteria species based on 7547 genomic profiles.</title>
        <authorList>
            <person name="Matsumoto Y."/>
            <person name="Kinjo T."/>
            <person name="Motooka D."/>
            <person name="Nabeya D."/>
            <person name="Jung N."/>
            <person name="Uechi K."/>
            <person name="Horii T."/>
            <person name="Iida T."/>
            <person name="Fujita J."/>
            <person name="Nakamura S."/>
        </authorList>
    </citation>
    <scope>NUCLEOTIDE SEQUENCE [LARGE SCALE GENOMIC DNA]</scope>
    <source>
        <strain evidence="3 4">JCM 15296</strain>
    </source>
</reference>
<keyword evidence="4" id="KW-1185">Reference proteome</keyword>
<evidence type="ECO:0000313" key="4">
    <source>
        <dbReference type="Proteomes" id="UP000465609"/>
    </source>
</evidence>
<feature type="signal peptide" evidence="2">
    <location>
        <begin position="1"/>
        <end position="17"/>
    </location>
</feature>
<evidence type="ECO:0000256" key="2">
    <source>
        <dbReference type="SAM" id="SignalP"/>
    </source>
</evidence>
<feature type="region of interest" description="Disordered" evidence="1">
    <location>
        <begin position="134"/>
        <end position="195"/>
    </location>
</feature>
<evidence type="ECO:0000256" key="1">
    <source>
        <dbReference type="SAM" id="MobiDB-lite"/>
    </source>
</evidence>
<dbReference type="SUPFAM" id="SSF54001">
    <property type="entry name" value="Cysteine proteinases"/>
    <property type="match status" value="1"/>
</dbReference>
<name>A0ABM7I8K1_9MYCO</name>
<evidence type="ECO:0000313" key="3">
    <source>
        <dbReference type="EMBL" id="BBX82893.1"/>
    </source>
</evidence>
<proteinExistence type="predicted"/>
<feature type="compositionally biased region" description="Low complexity" evidence="1">
    <location>
        <begin position="134"/>
        <end position="149"/>
    </location>
</feature>
<dbReference type="InterPro" id="IPR038765">
    <property type="entry name" value="Papain-like_cys_pep_sf"/>
</dbReference>
<dbReference type="EMBL" id="AP022577">
    <property type="protein sequence ID" value="BBX82893.1"/>
    <property type="molecule type" value="Genomic_DNA"/>
</dbReference>
<protein>
    <recommendedName>
        <fullName evidence="5">Glycoside hydrolase</fullName>
    </recommendedName>
</protein>
<evidence type="ECO:0008006" key="5">
    <source>
        <dbReference type="Google" id="ProtNLM"/>
    </source>
</evidence>
<organism evidence="3 4">
    <name type="scientific">Mycolicibacterium aubagnense</name>
    <dbReference type="NCBI Taxonomy" id="319707"/>
    <lineage>
        <taxon>Bacteria</taxon>
        <taxon>Bacillati</taxon>
        <taxon>Actinomycetota</taxon>
        <taxon>Actinomycetes</taxon>
        <taxon>Mycobacteriales</taxon>
        <taxon>Mycobacteriaceae</taxon>
        <taxon>Mycolicibacterium</taxon>
    </lineage>
</organism>
<sequence>MLAFIVMFAIATASLLALVNQVSGTPYISGGDTARGTDCSGLASWVANAATGRPVYGDRFNTGNEEAALRARGFLPGTAPGALNIGWNGGHTAVTLPDGTAVSSGEGGGVRIGGGGAFQRQFTHHMHLPLAPGDDIPADLPLDGPLDAPLAPPAGPADLPAPEIIQAANFAPGPDAPAPAPEAPAPAPEGLEMPV</sequence>
<dbReference type="Gene3D" id="3.90.1720.10">
    <property type="entry name" value="endopeptidase domain like (from Nostoc punctiforme)"/>
    <property type="match status" value="1"/>
</dbReference>
<dbReference type="Proteomes" id="UP000465609">
    <property type="component" value="Chromosome"/>
</dbReference>
<accession>A0ABM7I8K1</accession>
<feature type="compositionally biased region" description="Pro residues" evidence="1">
    <location>
        <begin position="174"/>
        <end position="187"/>
    </location>
</feature>
<keyword evidence="2" id="KW-0732">Signal</keyword>